<dbReference type="InterPro" id="IPR032710">
    <property type="entry name" value="NTF2-like_dom_sf"/>
</dbReference>
<dbReference type="SUPFAM" id="SSF54427">
    <property type="entry name" value="NTF2-like"/>
    <property type="match status" value="1"/>
</dbReference>
<accession>A0ABR7YI27</accession>
<dbReference type="Gene3D" id="3.10.450.50">
    <property type="match status" value="1"/>
</dbReference>
<dbReference type="Proteomes" id="UP000651271">
    <property type="component" value="Unassembled WGS sequence"/>
</dbReference>
<proteinExistence type="predicted"/>
<protein>
    <submittedName>
        <fullName evidence="2">DUF4440 domain-containing protein</fullName>
    </submittedName>
</protein>
<keyword evidence="1" id="KW-0732">Signal</keyword>
<evidence type="ECO:0000256" key="1">
    <source>
        <dbReference type="SAM" id="SignalP"/>
    </source>
</evidence>
<feature type="chain" id="PRO_5046697406" evidence="1">
    <location>
        <begin position="25"/>
        <end position="289"/>
    </location>
</feature>
<sequence length="289" mass="33438">MKYSTILKTVSIACALIPSHVLFAQLPEKVGGLITADRNAALISKAQGPHAAFSSIIDKTSEFYVPSSVNAFNYLNNRPNIPDVLIWEPNFALVSKSLEFGVTSGSMEFQKVGAIKRFGQYLIIWKRDKKGVWKVDLRAEVENYGKQKAKDLTYQEPDDSWYLKHRSQVRLKQREDVVQSTDQLFSTISKSNTEAAYKEFMADEVRFYYPWQNEIEGKNNLVNFIKKQRIDIVTEPLKVGRAYSGEYAYSQGTATIHTKDKAIKFNYIRVWQLKEDYQWRVILEMMFER</sequence>
<feature type="signal peptide" evidence="1">
    <location>
        <begin position="1"/>
        <end position="24"/>
    </location>
</feature>
<name>A0ABR7YI27_9SPHI</name>
<evidence type="ECO:0000313" key="2">
    <source>
        <dbReference type="EMBL" id="MBD1430942.1"/>
    </source>
</evidence>
<comment type="caution">
    <text evidence="2">The sequence shown here is derived from an EMBL/GenBank/DDBJ whole genome shotgun (WGS) entry which is preliminary data.</text>
</comment>
<dbReference type="EMBL" id="JACOIJ010000046">
    <property type="protein sequence ID" value="MBD1430942.1"/>
    <property type="molecule type" value="Genomic_DNA"/>
</dbReference>
<evidence type="ECO:0000313" key="3">
    <source>
        <dbReference type="Proteomes" id="UP000651271"/>
    </source>
</evidence>
<dbReference type="RefSeq" id="WP_190302928.1">
    <property type="nucleotide sequence ID" value="NZ_JACOIJ010000046.1"/>
</dbReference>
<keyword evidence="3" id="KW-1185">Reference proteome</keyword>
<reference evidence="2 3" key="1">
    <citation type="submission" date="2020-08" db="EMBL/GenBank/DDBJ databases">
        <title>Sphingobacterium sp. DN04309 isolated from aquaculture water.</title>
        <authorList>
            <person name="Zhang M."/>
        </authorList>
    </citation>
    <scope>NUCLEOTIDE SEQUENCE [LARGE SCALE GENOMIC DNA]</scope>
    <source>
        <strain evidence="2 3">DN04309</strain>
    </source>
</reference>
<gene>
    <name evidence="2" type="ORF">H8B04_15510</name>
</gene>
<organism evidence="2 3">
    <name type="scientific">Sphingobacterium litopenaei</name>
    <dbReference type="NCBI Taxonomy" id="2763500"/>
    <lineage>
        <taxon>Bacteria</taxon>
        <taxon>Pseudomonadati</taxon>
        <taxon>Bacteroidota</taxon>
        <taxon>Sphingobacteriia</taxon>
        <taxon>Sphingobacteriales</taxon>
        <taxon>Sphingobacteriaceae</taxon>
        <taxon>Sphingobacterium</taxon>
    </lineage>
</organism>